<gene>
    <name evidence="2" type="ORF">NIT7321_01065</name>
</gene>
<dbReference type="AlphaFoldDB" id="A0A0H5CZE5"/>
<accession>A0A0H5CZE5</accession>
<protein>
    <submittedName>
        <fullName evidence="2">EthD protein</fullName>
    </submittedName>
</protein>
<dbReference type="InterPro" id="IPR011008">
    <property type="entry name" value="Dimeric_a/b-barrel"/>
</dbReference>
<proteinExistence type="predicted"/>
<dbReference type="RefSeq" id="WP_050672815.1">
    <property type="nucleotide sequence ID" value="NZ_CVRL01000013.1"/>
</dbReference>
<evidence type="ECO:0000259" key="1">
    <source>
        <dbReference type="Pfam" id="PF07110"/>
    </source>
</evidence>
<name>A0A0H5CZE5_9RHOB</name>
<dbReference type="Gene3D" id="3.30.70.100">
    <property type="match status" value="1"/>
</dbReference>
<dbReference type="NCBIfam" id="TIGR02118">
    <property type="entry name" value="EthD family reductase"/>
    <property type="match status" value="1"/>
</dbReference>
<dbReference type="GO" id="GO:0016491">
    <property type="term" value="F:oxidoreductase activity"/>
    <property type="evidence" value="ECO:0007669"/>
    <property type="project" value="InterPro"/>
</dbReference>
<dbReference type="Pfam" id="PF07110">
    <property type="entry name" value="EthD"/>
    <property type="match status" value="1"/>
</dbReference>
<dbReference type="SUPFAM" id="SSF54909">
    <property type="entry name" value="Dimeric alpha+beta barrel"/>
    <property type="match status" value="1"/>
</dbReference>
<dbReference type="PANTHER" id="PTHR40260">
    <property type="entry name" value="BLR8190 PROTEIN"/>
    <property type="match status" value="1"/>
</dbReference>
<dbReference type="STRING" id="481446.NIT7645_02418"/>
<reference evidence="3" key="1">
    <citation type="submission" date="2015-05" db="EMBL/GenBank/DDBJ databases">
        <authorList>
            <person name="Rodrigo-Torres Lidia"/>
            <person name="Arahal R.David."/>
        </authorList>
    </citation>
    <scope>NUCLEOTIDE SEQUENCE [LARGE SCALE GENOMIC DNA]</scope>
    <source>
        <strain evidence="3">CECT 7321</strain>
    </source>
</reference>
<dbReference type="Proteomes" id="UP000043764">
    <property type="component" value="Unassembled WGS sequence"/>
</dbReference>
<evidence type="ECO:0000313" key="3">
    <source>
        <dbReference type="Proteomes" id="UP000043764"/>
    </source>
</evidence>
<organism evidence="2 3">
    <name type="scientific">Phaeobacter italicus</name>
    <dbReference type="NCBI Taxonomy" id="481446"/>
    <lineage>
        <taxon>Bacteria</taxon>
        <taxon>Pseudomonadati</taxon>
        <taxon>Pseudomonadota</taxon>
        <taxon>Alphaproteobacteria</taxon>
        <taxon>Rhodobacterales</taxon>
        <taxon>Roseobacteraceae</taxon>
        <taxon>Phaeobacter</taxon>
    </lineage>
</organism>
<feature type="domain" description="EthD" evidence="1">
    <location>
        <begin position="18"/>
        <end position="90"/>
    </location>
</feature>
<keyword evidence="3" id="KW-1185">Reference proteome</keyword>
<evidence type="ECO:0000313" key="2">
    <source>
        <dbReference type="EMBL" id="CRL10221.1"/>
    </source>
</evidence>
<dbReference type="PANTHER" id="PTHR40260:SF2">
    <property type="entry name" value="BLR8190 PROTEIN"/>
    <property type="match status" value="1"/>
</dbReference>
<sequence>MTVSLQVIYPASEDATFDFDYYEKTHLPLVEEHWGDLMDTVEASRGIASGPNVPPAFLLIATITFPDMETLDTAMAEKGGPIIDDVANFTNIRPQILIGDVLMS</sequence>
<dbReference type="EMBL" id="CVRL01000013">
    <property type="protein sequence ID" value="CRL10221.1"/>
    <property type="molecule type" value="Genomic_DNA"/>
</dbReference>
<dbReference type="InterPro" id="IPR009799">
    <property type="entry name" value="EthD_dom"/>
</dbReference>